<reference evidence="2 3" key="1">
    <citation type="submission" date="2019-02" db="EMBL/GenBank/DDBJ databases">
        <title>Complete Genome Sequence of Desulfovibrio desulfuricans IC1, a Sulfonate Utilizing Anaerobe.</title>
        <authorList>
            <person name="Day L.A."/>
            <person name="De Leon K.B."/>
            <person name="Wall J.D."/>
        </authorList>
    </citation>
    <scope>NUCLEOTIDE SEQUENCE [LARGE SCALE GENOMIC DNA]</scope>
    <source>
        <strain evidence="2 3">IC1</strain>
    </source>
</reference>
<dbReference type="Pfam" id="PF04264">
    <property type="entry name" value="YceI"/>
    <property type="match status" value="1"/>
</dbReference>
<dbReference type="SMART" id="SM00867">
    <property type="entry name" value="YceI"/>
    <property type="match status" value="1"/>
</dbReference>
<evidence type="ECO:0000259" key="1">
    <source>
        <dbReference type="SMART" id="SM00867"/>
    </source>
</evidence>
<dbReference type="InterPro" id="IPR036761">
    <property type="entry name" value="TTHA0802/YceI-like_sf"/>
</dbReference>
<proteinExistence type="predicted"/>
<evidence type="ECO:0000313" key="2">
    <source>
        <dbReference type="EMBL" id="QCC86888.1"/>
    </source>
</evidence>
<protein>
    <submittedName>
        <fullName evidence="2">Polyisoprenoid-binding protein</fullName>
    </submittedName>
</protein>
<dbReference type="SUPFAM" id="SSF101874">
    <property type="entry name" value="YceI-like"/>
    <property type="match status" value="1"/>
</dbReference>
<accession>A0A4P7UP65</accession>
<dbReference type="Proteomes" id="UP000297065">
    <property type="component" value="Chromosome"/>
</dbReference>
<dbReference type="PANTHER" id="PTHR34406:SF1">
    <property type="entry name" value="PROTEIN YCEI"/>
    <property type="match status" value="1"/>
</dbReference>
<evidence type="ECO:0000313" key="3">
    <source>
        <dbReference type="Proteomes" id="UP000297065"/>
    </source>
</evidence>
<dbReference type="Gene3D" id="2.40.128.110">
    <property type="entry name" value="Lipid/polyisoprenoid-binding, YceI-like"/>
    <property type="match status" value="1"/>
</dbReference>
<dbReference type="EMBL" id="CP036295">
    <property type="protein sequence ID" value="QCC86888.1"/>
    <property type="molecule type" value="Genomic_DNA"/>
</dbReference>
<dbReference type="AlphaFoldDB" id="A0A4P7UP65"/>
<name>A0A4P7UP65_DESDE</name>
<dbReference type="InterPro" id="IPR007372">
    <property type="entry name" value="Lipid/polyisoprenoid-bd_YceI"/>
</dbReference>
<gene>
    <name evidence="2" type="ORF">DDIC_13580</name>
</gene>
<dbReference type="PANTHER" id="PTHR34406">
    <property type="entry name" value="PROTEIN YCEI"/>
    <property type="match status" value="1"/>
</dbReference>
<organism evidence="2 3">
    <name type="scientific">Desulfovibrio desulfuricans</name>
    <dbReference type="NCBI Taxonomy" id="876"/>
    <lineage>
        <taxon>Bacteria</taxon>
        <taxon>Pseudomonadati</taxon>
        <taxon>Thermodesulfobacteriota</taxon>
        <taxon>Desulfovibrionia</taxon>
        <taxon>Desulfovibrionales</taxon>
        <taxon>Desulfovibrionaceae</taxon>
        <taxon>Desulfovibrio</taxon>
    </lineage>
</organism>
<sequence>MLQEVVMASWKNDPDHSHLGFVVRHLMITDINGRFADVDIDLEVGNSDLSDAVFSMTAKAAGIDTHVHARDEHLRTADFFDVARYPELTFQSTAVLLGADKTGTISGLLSMRGTSREVTFNITASDRITNPINNKETQSFSITGELNRSDFGIGTNIPAAIVGDRVRVAASFEVSPV</sequence>
<dbReference type="OrthoDB" id="9811006at2"/>
<feature type="domain" description="Lipid/polyisoprenoid-binding YceI-like" evidence="1">
    <location>
        <begin position="9"/>
        <end position="175"/>
    </location>
</feature>